<name>A0AAE2YR12_9PROT</name>
<dbReference type="Pfam" id="PF04480">
    <property type="entry name" value="DUF559"/>
    <property type="match status" value="1"/>
</dbReference>
<dbReference type="Proteomes" id="UP001197378">
    <property type="component" value="Unassembled WGS sequence"/>
</dbReference>
<dbReference type="InterPro" id="IPR007569">
    <property type="entry name" value="DUF559"/>
</dbReference>
<dbReference type="SUPFAM" id="SSF52980">
    <property type="entry name" value="Restriction endonuclease-like"/>
    <property type="match status" value="1"/>
</dbReference>
<evidence type="ECO:0000313" key="2">
    <source>
        <dbReference type="EMBL" id="MBU2788650.1"/>
    </source>
</evidence>
<keyword evidence="3" id="KW-1185">Reference proteome</keyword>
<dbReference type="InterPro" id="IPR011335">
    <property type="entry name" value="Restrct_endonuc-II-like"/>
</dbReference>
<gene>
    <name evidence="2" type="ORF">HFQ13_10650</name>
</gene>
<dbReference type="Gene3D" id="3.40.960.10">
    <property type="entry name" value="VSR Endonuclease"/>
    <property type="match status" value="1"/>
</dbReference>
<organism evidence="2 3">
    <name type="scientific">Igneacidithiobacillus copahuensis</name>
    <dbReference type="NCBI Taxonomy" id="2724909"/>
    <lineage>
        <taxon>Bacteria</taxon>
        <taxon>Pseudomonadati</taxon>
        <taxon>Pseudomonadota</taxon>
        <taxon>Acidithiobacillia</taxon>
        <taxon>Acidithiobacillales</taxon>
        <taxon>Acidithiobacillaceae</taxon>
        <taxon>Igneacidithiobacillus</taxon>
    </lineage>
</organism>
<dbReference type="EMBL" id="JAAXYO010000154">
    <property type="protein sequence ID" value="MBU2788650.1"/>
    <property type="molecule type" value="Genomic_DNA"/>
</dbReference>
<evidence type="ECO:0000259" key="1">
    <source>
        <dbReference type="Pfam" id="PF04480"/>
    </source>
</evidence>
<comment type="caution">
    <text evidence="2">The sequence shown here is derived from an EMBL/GenBank/DDBJ whole genome shotgun (WGS) entry which is preliminary data.</text>
</comment>
<feature type="domain" description="DUF559" evidence="1">
    <location>
        <begin position="56"/>
        <end position="126"/>
    </location>
</feature>
<evidence type="ECO:0000313" key="3">
    <source>
        <dbReference type="Proteomes" id="UP001197378"/>
    </source>
</evidence>
<dbReference type="AlphaFoldDB" id="A0AAE2YR12"/>
<accession>A0AAE2YR12</accession>
<sequence>MRLRLKDLPENIRRQVREQAGPAESVESPYAARLGRMLDEAFPGLVVAEHHPIPGRRYRVDFALPDDGIAIEFDGYRSHGLSKEGFVEGLRRQNLLVLHGWLVLRYSLTDVRDDPCAIVEQVCRLLKKSAAPRVEGKLPQEGVLQ</sequence>
<protein>
    <submittedName>
        <fullName evidence="2">DUF559 domain-containing protein</fullName>
    </submittedName>
</protein>
<reference evidence="2" key="1">
    <citation type="journal article" date="2021" name="ISME J.">
        <title>Genomic evolution of the class Acidithiobacillia: deep-branching Proteobacteria living in extreme acidic conditions.</title>
        <authorList>
            <person name="Moya-Beltran A."/>
            <person name="Beard S."/>
            <person name="Rojas-Villalobos C."/>
            <person name="Issotta F."/>
            <person name="Gallardo Y."/>
            <person name="Ulloa R."/>
            <person name="Giaveno A."/>
            <person name="Degli Esposti M."/>
            <person name="Johnson D.B."/>
            <person name="Quatrini R."/>
        </authorList>
    </citation>
    <scope>NUCLEOTIDE SEQUENCE</scope>
    <source>
        <strain evidence="2">VAN18-1</strain>
    </source>
</reference>
<proteinExistence type="predicted"/>
<dbReference type="RefSeq" id="WP_215885704.1">
    <property type="nucleotide sequence ID" value="NZ_JAAXYO010000154.1"/>
</dbReference>